<accession>A0A482KBZ4</accession>
<organism evidence="4">
    <name type="scientific">Fusarium poae virus 1</name>
    <dbReference type="NCBI Taxonomy" id="75747"/>
    <lineage>
        <taxon>Viruses</taxon>
        <taxon>Riboviria</taxon>
        <taxon>Orthornavirae</taxon>
        <taxon>Pisuviricota</taxon>
        <taxon>Duplopiviricetes</taxon>
        <taxon>Durnavirales</taxon>
        <taxon>Partitiviridae</taxon>
        <taxon>Betapartitivirus</taxon>
        <taxon>Betapartitivirus fusarii</taxon>
    </lineage>
</organism>
<dbReference type="GO" id="GO:0006351">
    <property type="term" value="P:DNA-templated transcription"/>
    <property type="evidence" value="ECO:0007669"/>
    <property type="project" value="InterPro"/>
</dbReference>
<keyword evidence="3" id="KW-0548">Nucleotidyltransferase</keyword>
<evidence type="ECO:0000313" key="4">
    <source>
        <dbReference type="EMBL" id="QBP78743.1"/>
    </source>
</evidence>
<evidence type="ECO:0000256" key="3">
    <source>
        <dbReference type="ARBA" id="ARBA00022695"/>
    </source>
</evidence>
<evidence type="ECO:0000256" key="1">
    <source>
        <dbReference type="ARBA" id="ARBA00022484"/>
    </source>
</evidence>
<dbReference type="GO" id="GO:0003723">
    <property type="term" value="F:RNA binding"/>
    <property type="evidence" value="ECO:0007669"/>
    <property type="project" value="InterPro"/>
</dbReference>
<keyword evidence="1" id="KW-0696">RNA-directed RNA polymerase</keyword>
<dbReference type="SUPFAM" id="SSF56672">
    <property type="entry name" value="DNA/RNA polymerases"/>
    <property type="match status" value="1"/>
</dbReference>
<proteinExistence type="predicted"/>
<evidence type="ECO:0000256" key="2">
    <source>
        <dbReference type="ARBA" id="ARBA00022679"/>
    </source>
</evidence>
<sequence>MLANIRDYFHEKLTRLLYDHKIFQSNSKDPDLTLEAHHSSDIERIYKSIHYDFNRSSAPTDYEAQYQIIKYILEDKQSQQGFPHEFYRPHELSVPDDRIPPSGIKLLPFEYKSMNVVTATPEVPESGFKIHPRIERLLRSKYPQYLPYVRKYRVQLAGTTNATVSDFFKPQTPSQPVEPHRIQHVMSHVLKKMAITPYLPLHFVDTQYDKRPLANGTGYYNRRSHEMNVHALFSHPTEYENKRTSKGYYVNAFLESARSLVHWIKLYGNPFRHCPSDLAQSLREFFLQRPTMLFTRNHISDRDGILKQRPVYAVDDLFLTIESMLTFPAHVIARKPECCIMYGLETIRGSNQILDKIASDFTSFFTIDWSGFDQRLPWVIVKLFFTEFLPRLPANCTRYAPTYEYPSYPDLSTNDMVSRLTNLITFLATWYFNMVFVTADGFSYVREHAGVPSGMLNTQFLDSFGNLFLLIDGLIEFGSSDAEIDDILLFIMGDDNSAFTTWSITHLEQFVSFFESYALRRYGMVLSKTKSIITTLRHKIETLSYQCNFGHPRLPACKLYVAQLCFPERGPRSIAYMSAGAGGMAWASCGQDKTFHDFCRDVYHEFNDDRADLDESAYAHIQSHLPGYLRVDESVRQIIDFQVFPSQQTVFKTVSRWKGPLSYQPEMGSCSLCQST</sequence>
<keyword evidence="2" id="KW-0808">Transferase</keyword>
<dbReference type="GO" id="GO:0003968">
    <property type="term" value="F:RNA-directed RNA polymerase activity"/>
    <property type="evidence" value="ECO:0007669"/>
    <property type="project" value="UniProtKB-KW"/>
</dbReference>
<protein>
    <submittedName>
        <fullName evidence="4">RdRp</fullName>
    </submittedName>
</protein>
<dbReference type="InterPro" id="IPR043502">
    <property type="entry name" value="DNA/RNA_pol_sf"/>
</dbReference>
<dbReference type="EMBL" id="MH665658">
    <property type="protein sequence ID" value="QBP78743.1"/>
    <property type="molecule type" value="Genomic_RNA"/>
</dbReference>
<reference evidence="4" key="1">
    <citation type="submission" date="2018-07" db="EMBL/GenBank/DDBJ databases">
        <title>Mycoviruses of Monilinia species infecting stone fruit in Western Australia.</title>
        <authorList>
            <person name="Tran T.T."/>
            <person name="Nguyen Q."/>
            <person name="Wylie S."/>
        </authorList>
    </citation>
    <scope>NUCLEOTIDE SEQUENCE</scope>
    <source>
        <strain evidence="4">Monilinia-TNS2</strain>
    </source>
</reference>
<name>A0A482KBZ4_9VIRU</name>